<feature type="region of interest" description="Disordered" evidence="1">
    <location>
        <begin position="60"/>
        <end position="80"/>
    </location>
</feature>
<reference evidence="2 3" key="1">
    <citation type="submission" date="2021-08" db="EMBL/GenBank/DDBJ databases">
        <authorList>
            <person name="Peeters C."/>
        </authorList>
    </citation>
    <scope>NUCLEOTIDE SEQUENCE [LARGE SCALE GENOMIC DNA]</scope>
    <source>
        <strain evidence="2 3">LMG 23994</strain>
    </source>
</reference>
<name>A0ABM8WRE0_9BURK</name>
<gene>
    <name evidence="2" type="ORF">LMG23994_01786</name>
</gene>
<accession>A0ABM8WRE0</accession>
<evidence type="ECO:0000313" key="3">
    <source>
        <dbReference type="Proteomes" id="UP000701702"/>
    </source>
</evidence>
<comment type="caution">
    <text evidence="2">The sequence shown here is derived from an EMBL/GenBank/DDBJ whole genome shotgun (WGS) entry which is preliminary data.</text>
</comment>
<sequence length="80" mass="8956">MAADEDAIRRAVFPDMTIEEYRAMVERNRAEFQRLPPEQQARIRAKVGTCATCGYPDDDAPPAEGESPTWQCPACGKKLQ</sequence>
<evidence type="ECO:0000313" key="2">
    <source>
        <dbReference type="EMBL" id="CAG9170033.1"/>
    </source>
</evidence>
<evidence type="ECO:0000256" key="1">
    <source>
        <dbReference type="SAM" id="MobiDB-lite"/>
    </source>
</evidence>
<keyword evidence="3" id="KW-1185">Reference proteome</keyword>
<dbReference type="Proteomes" id="UP000701702">
    <property type="component" value="Unassembled WGS sequence"/>
</dbReference>
<organism evidence="2 3">
    <name type="scientific">Cupriavidus pinatubonensis</name>
    <dbReference type="NCBI Taxonomy" id="248026"/>
    <lineage>
        <taxon>Bacteria</taxon>
        <taxon>Pseudomonadati</taxon>
        <taxon>Pseudomonadota</taxon>
        <taxon>Betaproteobacteria</taxon>
        <taxon>Burkholderiales</taxon>
        <taxon>Burkholderiaceae</taxon>
        <taxon>Cupriavidus</taxon>
    </lineage>
</organism>
<proteinExistence type="predicted"/>
<dbReference type="EMBL" id="CAJZAF010000007">
    <property type="protein sequence ID" value="CAG9170033.1"/>
    <property type="molecule type" value="Genomic_DNA"/>
</dbReference>
<dbReference type="RefSeq" id="WP_224001440.1">
    <property type="nucleotide sequence ID" value="NZ_CAJZAF010000007.1"/>
</dbReference>
<protein>
    <submittedName>
        <fullName evidence="2">Uncharacterized protein</fullName>
    </submittedName>
</protein>